<feature type="region of interest" description="Disordered" evidence="1">
    <location>
        <begin position="358"/>
        <end position="411"/>
    </location>
</feature>
<dbReference type="SUPFAM" id="SSF49785">
    <property type="entry name" value="Galactose-binding domain-like"/>
    <property type="match status" value="1"/>
</dbReference>
<dbReference type="Gene3D" id="1.10.510.10">
    <property type="entry name" value="Transferase(Phosphotransferase) domain 1"/>
    <property type="match status" value="1"/>
</dbReference>
<gene>
    <name evidence="2" type="ORF">brsh051_13890</name>
</gene>
<evidence type="ECO:0000313" key="2">
    <source>
        <dbReference type="EMBL" id="BEH02108.1"/>
    </source>
</evidence>
<dbReference type="CDD" id="cd13973">
    <property type="entry name" value="PK_MviN-like"/>
    <property type="match status" value="1"/>
</dbReference>
<organism evidence="2 3">
    <name type="scientific">Brooklawnia propionicigenes</name>
    <dbReference type="NCBI Taxonomy" id="3041175"/>
    <lineage>
        <taxon>Bacteria</taxon>
        <taxon>Bacillati</taxon>
        <taxon>Actinomycetota</taxon>
        <taxon>Actinomycetes</taxon>
        <taxon>Propionibacteriales</taxon>
        <taxon>Propionibacteriaceae</taxon>
        <taxon>Brooklawnia</taxon>
    </lineage>
</organism>
<keyword evidence="3" id="KW-1185">Reference proteome</keyword>
<evidence type="ECO:0000256" key="1">
    <source>
        <dbReference type="SAM" id="MobiDB-lite"/>
    </source>
</evidence>
<accession>A0AAN0KFV2</accession>
<sequence>MGGIVTSDYSPDSPATDPTGRVVRPTATAGLMLSGRYRLEALLASNEGIMTWRATDNVLSRPVLMHLLAPDDERMGWVLNAARKAATITDARFLRVLDALEATGQEPWSFVVSEFAVGDSLQTLLGNGPVSGEQASYIVGQMASALAPLHARGMFHLRISPSSVIITVNGNIKIVGFLIDAALRPKPGEDQLSWAEQEAIDCYDLGRLLYSLTTATWPVPPDEPQGGHWGLPAAPLRLNRSSGQGAEQLWASPHEVNSSIAPSVSTVTMAALRPKLGLVGPGLHSANDIADSLDGLADLVDAGESLETLMRHNHQMATPPHAPVQTEWVSMRADPAETTQRMASLDANLPDLVDESEAPTEVVKAQKWRPAADDDWRPTLAQPAVNEPPVTAPPSVETHPRPAPAPPRLKSKKVPSAALGRRVIVLLIGFVVVALLVLQIRGCATGGSGGDETTSGQPTAIAPVEIASVFDFDPAADGGDNNENSSQAPYAADGDTSTVWHTLTYLNNPAFGGLKPGAGIVYDLGSAVPVASVRLLLDNEPTAVQLMVPIENDATAASPPMNTVSEWQVIASDPAGGSETTLSPDEPVTTRWLMVYFTSLPPIGGNQYRSGIVETYINQ</sequence>
<dbReference type="KEGG" id="broo:brsh051_13890"/>
<dbReference type="InterPro" id="IPR011009">
    <property type="entry name" value="Kinase-like_dom_sf"/>
</dbReference>
<dbReference type="InterPro" id="IPR008979">
    <property type="entry name" value="Galactose-bd-like_sf"/>
</dbReference>
<dbReference type="Proteomes" id="UP001431656">
    <property type="component" value="Chromosome"/>
</dbReference>
<evidence type="ECO:0008006" key="4">
    <source>
        <dbReference type="Google" id="ProtNLM"/>
    </source>
</evidence>
<dbReference type="EMBL" id="AP028056">
    <property type="protein sequence ID" value="BEH02108.1"/>
    <property type="molecule type" value="Genomic_DNA"/>
</dbReference>
<evidence type="ECO:0000313" key="3">
    <source>
        <dbReference type="Proteomes" id="UP001431656"/>
    </source>
</evidence>
<name>A0AAN0KFV2_9ACTN</name>
<proteinExistence type="predicted"/>
<dbReference type="Gene3D" id="2.60.120.260">
    <property type="entry name" value="Galactose-binding domain-like"/>
    <property type="match status" value="1"/>
</dbReference>
<dbReference type="SUPFAM" id="SSF56112">
    <property type="entry name" value="Protein kinase-like (PK-like)"/>
    <property type="match status" value="1"/>
</dbReference>
<feature type="region of interest" description="Disordered" evidence="1">
    <location>
        <begin position="472"/>
        <end position="493"/>
    </location>
</feature>
<protein>
    <recommendedName>
        <fullName evidence="4">Protein kinase domain-containing protein</fullName>
    </recommendedName>
</protein>
<feature type="region of interest" description="Disordered" evidence="1">
    <location>
        <begin position="1"/>
        <end position="22"/>
    </location>
</feature>
<dbReference type="AlphaFoldDB" id="A0AAN0KFV2"/>
<reference evidence="2" key="1">
    <citation type="journal article" date="2024" name="Int. J. Syst. Evol. Microbiol.">
        <title>Brooklawnia propionicigenes sp. nov., a facultatively anaerobic, propionate-producing bacterium isolated from a methanogenic reactor treating waste from cattle farms.</title>
        <authorList>
            <person name="Akita Y."/>
            <person name="Ueki A."/>
            <person name="Tonouchi A."/>
            <person name="Sugawara Y."/>
            <person name="Honma S."/>
            <person name="Kaku N."/>
            <person name="Ueki K."/>
        </authorList>
    </citation>
    <scope>NUCLEOTIDE SEQUENCE</scope>
    <source>
        <strain evidence="2">SH051</strain>
    </source>
</reference>